<dbReference type="Proteomes" id="UP000054937">
    <property type="component" value="Unassembled WGS sequence"/>
</dbReference>
<feature type="compositionally biased region" description="Basic and acidic residues" evidence="1">
    <location>
        <begin position="71"/>
        <end position="80"/>
    </location>
</feature>
<reference evidence="2 3" key="1">
    <citation type="journal article" date="2015" name="Sci. Rep.">
        <title>Genome of the facultative scuticociliatosis pathogen Pseudocohnilembus persalinus provides insight into its virulence through horizontal gene transfer.</title>
        <authorList>
            <person name="Xiong J."/>
            <person name="Wang G."/>
            <person name="Cheng J."/>
            <person name="Tian M."/>
            <person name="Pan X."/>
            <person name="Warren A."/>
            <person name="Jiang C."/>
            <person name="Yuan D."/>
            <person name="Miao W."/>
        </authorList>
    </citation>
    <scope>NUCLEOTIDE SEQUENCE [LARGE SCALE GENOMIC DNA]</scope>
    <source>
        <strain evidence="2">36N120E</strain>
    </source>
</reference>
<dbReference type="InterPro" id="IPR051291">
    <property type="entry name" value="CIMAP"/>
</dbReference>
<dbReference type="InParanoid" id="A0A0V0R8I7"/>
<dbReference type="PANTHER" id="PTHR21580">
    <property type="entry name" value="SHIPPO-1-RELATED"/>
    <property type="match status" value="1"/>
</dbReference>
<proteinExistence type="predicted"/>
<feature type="compositionally biased region" description="Polar residues" evidence="1">
    <location>
        <begin position="421"/>
        <end position="432"/>
    </location>
</feature>
<comment type="caution">
    <text evidence="2">The sequence shown here is derived from an EMBL/GenBank/DDBJ whole genome shotgun (WGS) entry which is preliminary data.</text>
</comment>
<evidence type="ECO:0000313" key="2">
    <source>
        <dbReference type="EMBL" id="KRX10806.1"/>
    </source>
</evidence>
<dbReference type="OMA" id="PNHYQLN"/>
<accession>A0A0V0R8I7</accession>
<dbReference type="AlphaFoldDB" id="A0A0V0R8I7"/>
<sequence>MQPSLTFEGAWSLGTSQRGKFWVSEDQKQFPAANNYTLGFQHKPKQREVKFPKGPRQDLADKRGFPGPGNYEHEKKDKYPYNKIQIGEKLEQKYENFVPGPPTYKPDFKASKPTSQQFTMSYKHPKEIISTTPGPNAYPTEEGIQFMQSRTQQSWMRKTNQSGFGTSPQRSTVNQQNRLDIKKKLIRDLGNPGPGEYQSVDSKITTGYNYSFPKGERPPLNQFNDLPGPQDFIPKYPAFTKSNGFSMGVKLNKGMKMYETCSPGPGTYQNLNLRSKKGIRIGTSTKSSGAIGDIREGFMVPGPGQYDQTLISNKESHLKSNSIGLADRPDLNVNAQQNVPGPGTYENKKKALGGPKWSFTGRVKQKKGQSVPGPAQYLVKSTDEGKAISFGTGQRPHLHNNQYQNIGPNSYQGSYTTSFAQTRPTIGGSTRFSKTKKSYEPGPGSYDIPGTIGRIPEYLMLSKKKNGGLLDF</sequence>
<evidence type="ECO:0000256" key="1">
    <source>
        <dbReference type="SAM" id="MobiDB-lite"/>
    </source>
</evidence>
<organism evidence="2 3">
    <name type="scientific">Pseudocohnilembus persalinus</name>
    <name type="common">Ciliate</name>
    <dbReference type="NCBI Taxonomy" id="266149"/>
    <lineage>
        <taxon>Eukaryota</taxon>
        <taxon>Sar</taxon>
        <taxon>Alveolata</taxon>
        <taxon>Ciliophora</taxon>
        <taxon>Intramacronucleata</taxon>
        <taxon>Oligohymenophorea</taxon>
        <taxon>Scuticociliatia</taxon>
        <taxon>Philasterida</taxon>
        <taxon>Pseudocohnilembidae</taxon>
        <taxon>Pseudocohnilembus</taxon>
    </lineage>
</organism>
<evidence type="ECO:0000313" key="3">
    <source>
        <dbReference type="Proteomes" id="UP000054937"/>
    </source>
</evidence>
<feature type="compositionally biased region" description="Basic and acidic residues" evidence="1">
    <location>
        <begin position="46"/>
        <end position="64"/>
    </location>
</feature>
<feature type="region of interest" description="Disordered" evidence="1">
    <location>
        <begin position="38"/>
        <end position="80"/>
    </location>
</feature>
<keyword evidence="3" id="KW-1185">Reference proteome</keyword>
<dbReference type="Pfam" id="PF07004">
    <property type="entry name" value="SHIPPO-rpt"/>
    <property type="match status" value="5"/>
</dbReference>
<dbReference type="InterPro" id="IPR010736">
    <property type="entry name" value="SHIPPO-rpt"/>
</dbReference>
<name>A0A0V0R8I7_PSEPJ</name>
<gene>
    <name evidence="2" type="ORF">PPERSA_00976</name>
</gene>
<evidence type="ECO:0008006" key="4">
    <source>
        <dbReference type="Google" id="ProtNLM"/>
    </source>
</evidence>
<dbReference type="EMBL" id="LDAU01000019">
    <property type="protein sequence ID" value="KRX10806.1"/>
    <property type="molecule type" value="Genomic_DNA"/>
</dbReference>
<dbReference type="OrthoDB" id="286530at2759"/>
<feature type="region of interest" description="Disordered" evidence="1">
    <location>
        <begin position="421"/>
        <end position="445"/>
    </location>
</feature>
<dbReference type="PANTHER" id="PTHR21580:SF28">
    <property type="entry name" value="BOREALIN N-TERMINAL DOMAIN-CONTAINING PROTEIN-RELATED"/>
    <property type="match status" value="1"/>
</dbReference>
<protein>
    <recommendedName>
        <fullName evidence="4">Sperm-tail PG-rich repeat</fullName>
    </recommendedName>
</protein>